<dbReference type="PANTHER" id="PTHR48081">
    <property type="entry name" value="AB HYDROLASE SUPERFAMILY PROTEIN C4A8.06C"/>
    <property type="match status" value="1"/>
</dbReference>
<gene>
    <name evidence="4" type="ORF">FB559_7578</name>
</gene>
<evidence type="ECO:0000313" key="5">
    <source>
        <dbReference type="Proteomes" id="UP000316096"/>
    </source>
</evidence>
<accession>A0A543BZM6</accession>
<evidence type="ECO:0000256" key="1">
    <source>
        <dbReference type="ARBA" id="ARBA00010515"/>
    </source>
</evidence>
<dbReference type="InterPro" id="IPR050300">
    <property type="entry name" value="GDXG_lipolytic_enzyme"/>
</dbReference>
<evidence type="ECO:0000313" key="4">
    <source>
        <dbReference type="EMBL" id="TQL90277.1"/>
    </source>
</evidence>
<name>A0A543BZM6_9ACTN</name>
<dbReference type="Pfam" id="PF07859">
    <property type="entry name" value="Abhydrolase_3"/>
    <property type="match status" value="1"/>
</dbReference>
<dbReference type="Proteomes" id="UP000316096">
    <property type="component" value="Unassembled WGS sequence"/>
</dbReference>
<dbReference type="SUPFAM" id="SSF53474">
    <property type="entry name" value="alpha/beta-Hydrolases"/>
    <property type="match status" value="1"/>
</dbReference>
<dbReference type="AlphaFoldDB" id="A0A543BZM6"/>
<sequence length="303" mass="32061">MPLHPQTVAFLKVMEANAALAEPDIEAMRAITSANPERGDGPALTEVTDGVVGDVPVRTYRPADGVLPALVYFHGGGWSIGDLNSADPMCRRLADEAGCVVISAGYRLAPEHPFPAAVEDACAVTADVVRRADHHGVRPEAVAVGGDSAGANLATVAARIARDDGIALVHQLLMCPNADSGLDSPSFAEFGVGYGLSAATMAWFLGHYIGSADRSDPRIAPLRAGDLSGMPPATVLTAEYDILRDEGEEYARALEAAGVPVELRRYDGMIHNFMTLPEVFDDAAVARAWAVSRLRQAFGEEER</sequence>
<evidence type="ECO:0000259" key="3">
    <source>
        <dbReference type="Pfam" id="PF07859"/>
    </source>
</evidence>
<dbReference type="OrthoDB" id="3209779at2"/>
<keyword evidence="5" id="KW-1185">Reference proteome</keyword>
<reference evidence="4 5" key="1">
    <citation type="submission" date="2019-06" db="EMBL/GenBank/DDBJ databases">
        <title>Sequencing the genomes of 1000 actinobacteria strains.</title>
        <authorList>
            <person name="Klenk H.-P."/>
        </authorList>
    </citation>
    <scope>NUCLEOTIDE SEQUENCE [LARGE SCALE GENOMIC DNA]</scope>
    <source>
        <strain evidence="4 5">DSM 102200</strain>
    </source>
</reference>
<keyword evidence="2" id="KW-0378">Hydrolase</keyword>
<proteinExistence type="inferred from homology"/>
<dbReference type="EMBL" id="VFOZ01000002">
    <property type="protein sequence ID" value="TQL90277.1"/>
    <property type="molecule type" value="Genomic_DNA"/>
</dbReference>
<comment type="similarity">
    <text evidence="1">Belongs to the 'GDXG' lipolytic enzyme family.</text>
</comment>
<dbReference type="InterPro" id="IPR002168">
    <property type="entry name" value="Lipase_GDXG_HIS_AS"/>
</dbReference>
<protein>
    <submittedName>
        <fullName evidence="4">Acetyl esterase</fullName>
    </submittedName>
</protein>
<organism evidence="4 5">
    <name type="scientific">Actinoallomurus bryophytorum</name>
    <dbReference type="NCBI Taxonomy" id="1490222"/>
    <lineage>
        <taxon>Bacteria</taxon>
        <taxon>Bacillati</taxon>
        <taxon>Actinomycetota</taxon>
        <taxon>Actinomycetes</taxon>
        <taxon>Streptosporangiales</taxon>
        <taxon>Thermomonosporaceae</taxon>
        <taxon>Actinoallomurus</taxon>
    </lineage>
</organism>
<dbReference type="Gene3D" id="3.40.50.1820">
    <property type="entry name" value="alpha/beta hydrolase"/>
    <property type="match status" value="1"/>
</dbReference>
<dbReference type="RefSeq" id="WP_141962333.1">
    <property type="nucleotide sequence ID" value="NZ_VFOZ01000002.1"/>
</dbReference>
<dbReference type="InterPro" id="IPR013094">
    <property type="entry name" value="AB_hydrolase_3"/>
</dbReference>
<dbReference type="InterPro" id="IPR029058">
    <property type="entry name" value="AB_hydrolase_fold"/>
</dbReference>
<dbReference type="GO" id="GO:0016787">
    <property type="term" value="F:hydrolase activity"/>
    <property type="evidence" value="ECO:0007669"/>
    <property type="project" value="UniProtKB-KW"/>
</dbReference>
<feature type="domain" description="Alpha/beta hydrolase fold-3" evidence="3">
    <location>
        <begin position="70"/>
        <end position="274"/>
    </location>
</feature>
<dbReference type="PROSITE" id="PS01173">
    <property type="entry name" value="LIPASE_GDXG_HIS"/>
    <property type="match status" value="1"/>
</dbReference>
<comment type="caution">
    <text evidence="4">The sequence shown here is derived from an EMBL/GenBank/DDBJ whole genome shotgun (WGS) entry which is preliminary data.</text>
</comment>
<evidence type="ECO:0000256" key="2">
    <source>
        <dbReference type="ARBA" id="ARBA00022801"/>
    </source>
</evidence>
<dbReference type="PANTHER" id="PTHR48081:SF8">
    <property type="entry name" value="ALPHA_BETA HYDROLASE FOLD-3 DOMAIN-CONTAINING PROTEIN-RELATED"/>
    <property type="match status" value="1"/>
</dbReference>